<organism evidence="2 3">
    <name type="scientific">Sphingomonas ursincola</name>
    <dbReference type="NCBI Taxonomy" id="56361"/>
    <lineage>
        <taxon>Bacteria</taxon>
        <taxon>Pseudomonadati</taxon>
        <taxon>Pseudomonadota</taxon>
        <taxon>Alphaproteobacteria</taxon>
        <taxon>Sphingomonadales</taxon>
        <taxon>Sphingomonadaceae</taxon>
        <taxon>Sphingomonas</taxon>
    </lineage>
</organism>
<evidence type="ECO:0000313" key="3">
    <source>
        <dbReference type="Proteomes" id="UP000589292"/>
    </source>
</evidence>
<dbReference type="RefSeq" id="WP_338401585.1">
    <property type="nucleotide sequence ID" value="NZ_BAAAGB010000001.1"/>
</dbReference>
<gene>
    <name evidence="2" type="ORF">FG486_06955</name>
</gene>
<evidence type="ECO:0000313" key="2">
    <source>
        <dbReference type="EMBL" id="MBA1374071.1"/>
    </source>
</evidence>
<dbReference type="Proteomes" id="UP000589292">
    <property type="component" value="Unassembled WGS sequence"/>
</dbReference>
<keyword evidence="3" id="KW-1185">Reference proteome</keyword>
<dbReference type="Gene3D" id="3.30.2020.40">
    <property type="entry name" value="Uncharacterised protein PF10387, DUF2442"/>
    <property type="match status" value="1"/>
</dbReference>
<sequence>MTTDTHWSDAQAPAAKERGKAKLVAEPRAVAARYDAETDRIIVDLASGATFAFPPALVEFLQDATPEQLAEVEVQGAGFGLHWETLDVDYTVPGLMNGVFGTARWMAARAGQATSRAKAEASRVNGKKGGRPRKVG</sequence>
<reference evidence="2 3" key="1">
    <citation type="journal article" date="1994" name="Int. J. Syst. Bacteriol.">
        <title>Phylogenetic positions of novel aerobic, bacteriochlorophyll a-containing bacteria and description of Roseococcus thiosulfatophilus gen. nov., sp. nov., Erythromicrobium ramosum gen. nov., sp. nov., and Erythrobacter litoralis sp. nov.</title>
        <authorList>
            <person name="Yurkov V."/>
            <person name="Stackebrandt E."/>
            <person name="Holmes A."/>
            <person name="Fuerst J.A."/>
            <person name="Hugenholtz P."/>
            <person name="Golecki J."/>
            <person name="Gad'on N."/>
            <person name="Gorlenko V.M."/>
            <person name="Kompantseva E.I."/>
            <person name="Drews G."/>
        </authorList>
    </citation>
    <scope>NUCLEOTIDE SEQUENCE [LARGE SCALE GENOMIC DNA]</scope>
    <source>
        <strain evidence="2 3">KR-99</strain>
    </source>
</reference>
<name>A0A7V8RCU0_9SPHN</name>
<protein>
    <submittedName>
        <fullName evidence="2">DUF2442 domain-containing protein</fullName>
    </submittedName>
</protein>
<comment type="caution">
    <text evidence="2">The sequence shown here is derived from an EMBL/GenBank/DDBJ whole genome shotgun (WGS) entry which is preliminary data.</text>
</comment>
<feature type="region of interest" description="Disordered" evidence="1">
    <location>
        <begin position="111"/>
        <end position="136"/>
    </location>
</feature>
<dbReference type="Pfam" id="PF10387">
    <property type="entry name" value="DUF2442"/>
    <property type="match status" value="1"/>
</dbReference>
<dbReference type="EMBL" id="VDES01000002">
    <property type="protein sequence ID" value="MBA1374071.1"/>
    <property type="molecule type" value="Genomic_DNA"/>
</dbReference>
<evidence type="ECO:0000256" key="1">
    <source>
        <dbReference type="SAM" id="MobiDB-lite"/>
    </source>
</evidence>
<dbReference type="InterPro" id="IPR018841">
    <property type="entry name" value="DUF2442"/>
</dbReference>
<proteinExistence type="predicted"/>
<feature type="compositionally biased region" description="Basic residues" evidence="1">
    <location>
        <begin position="125"/>
        <end position="136"/>
    </location>
</feature>
<dbReference type="AlphaFoldDB" id="A0A7V8RCU0"/>
<accession>A0A7V8RCU0</accession>